<dbReference type="PANTHER" id="PTHR24171">
    <property type="entry name" value="ANKYRIN REPEAT DOMAIN-CONTAINING PROTEIN 39-RELATED"/>
    <property type="match status" value="1"/>
</dbReference>
<keyword evidence="1" id="KW-0479">Metal-binding</keyword>
<dbReference type="PROSITE" id="PS50088">
    <property type="entry name" value="ANK_REPEAT"/>
    <property type="match status" value="2"/>
</dbReference>
<protein>
    <recommendedName>
        <fullName evidence="8">MYND-type domain-containing protein</fullName>
    </recommendedName>
</protein>
<dbReference type="GO" id="GO:0085020">
    <property type="term" value="P:protein K6-linked ubiquitination"/>
    <property type="evidence" value="ECO:0007669"/>
    <property type="project" value="TreeGrafter"/>
</dbReference>
<dbReference type="GeneID" id="94346626"/>
<dbReference type="GO" id="GO:0008270">
    <property type="term" value="F:zinc ion binding"/>
    <property type="evidence" value="ECO:0007669"/>
    <property type="project" value="UniProtKB-KW"/>
</dbReference>
<accession>A0A976IF55</accession>
<evidence type="ECO:0000313" key="9">
    <source>
        <dbReference type="EMBL" id="TDH69419.1"/>
    </source>
</evidence>
<dbReference type="AlphaFoldDB" id="A0A976IF55"/>
<evidence type="ECO:0000256" key="3">
    <source>
        <dbReference type="ARBA" id="ARBA00022771"/>
    </source>
</evidence>
<dbReference type="InterPro" id="IPR002893">
    <property type="entry name" value="Znf_MYND"/>
</dbReference>
<dbReference type="Gene3D" id="3.40.50.150">
    <property type="entry name" value="Vaccinia Virus protein VP39"/>
    <property type="match status" value="1"/>
</dbReference>
<dbReference type="SMART" id="SM00248">
    <property type="entry name" value="ANK"/>
    <property type="match status" value="2"/>
</dbReference>
<dbReference type="PANTHER" id="PTHR24171:SF8">
    <property type="entry name" value="BRCA1-ASSOCIATED RING DOMAIN PROTEIN 1"/>
    <property type="match status" value="1"/>
</dbReference>
<evidence type="ECO:0000256" key="6">
    <source>
        <dbReference type="PROSITE-ProRule" id="PRU00023"/>
    </source>
</evidence>
<feature type="repeat" description="ANK" evidence="6">
    <location>
        <begin position="40"/>
        <end position="65"/>
    </location>
</feature>
<feature type="repeat" description="ANK" evidence="6">
    <location>
        <begin position="72"/>
        <end position="104"/>
    </location>
</feature>
<evidence type="ECO:0000256" key="2">
    <source>
        <dbReference type="ARBA" id="ARBA00022737"/>
    </source>
</evidence>
<gene>
    <name evidence="9" type="ORF">CCR75_002858</name>
</gene>
<dbReference type="InterPro" id="IPR029063">
    <property type="entry name" value="SAM-dependent_MTases_sf"/>
</dbReference>
<dbReference type="PROSITE" id="PS50865">
    <property type="entry name" value="ZF_MYND_2"/>
    <property type="match status" value="1"/>
</dbReference>
<evidence type="ECO:0000259" key="8">
    <source>
        <dbReference type="PROSITE" id="PS50865"/>
    </source>
</evidence>
<dbReference type="SUPFAM" id="SSF53335">
    <property type="entry name" value="S-adenosyl-L-methionine-dependent methyltransferases"/>
    <property type="match status" value="1"/>
</dbReference>
<dbReference type="OrthoDB" id="46564at2759"/>
<evidence type="ECO:0000256" key="1">
    <source>
        <dbReference type="ARBA" id="ARBA00022723"/>
    </source>
</evidence>
<dbReference type="Pfam" id="PF12796">
    <property type="entry name" value="Ank_2"/>
    <property type="match status" value="1"/>
</dbReference>
<dbReference type="PROSITE" id="PS50297">
    <property type="entry name" value="ANK_REP_REGION"/>
    <property type="match status" value="2"/>
</dbReference>
<dbReference type="GO" id="GO:0004842">
    <property type="term" value="F:ubiquitin-protein transferase activity"/>
    <property type="evidence" value="ECO:0007669"/>
    <property type="project" value="TreeGrafter"/>
</dbReference>
<dbReference type="SUPFAM" id="SSF48403">
    <property type="entry name" value="Ankyrin repeat"/>
    <property type="match status" value="1"/>
</dbReference>
<proteinExistence type="predicted"/>
<keyword evidence="10" id="KW-1185">Reference proteome</keyword>
<dbReference type="SUPFAM" id="SSF144232">
    <property type="entry name" value="HIT/MYND zinc finger-like"/>
    <property type="match status" value="1"/>
</dbReference>
<evidence type="ECO:0000256" key="7">
    <source>
        <dbReference type="PROSITE-ProRule" id="PRU00134"/>
    </source>
</evidence>
<organism evidence="9 10">
    <name type="scientific">Bremia lactucae</name>
    <name type="common">Lettuce downy mildew</name>
    <dbReference type="NCBI Taxonomy" id="4779"/>
    <lineage>
        <taxon>Eukaryota</taxon>
        <taxon>Sar</taxon>
        <taxon>Stramenopiles</taxon>
        <taxon>Oomycota</taxon>
        <taxon>Peronosporomycetes</taxon>
        <taxon>Peronosporales</taxon>
        <taxon>Peronosporaceae</taxon>
        <taxon>Bremia</taxon>
    </lineage>
</organism>
<reference evidence="9 10" key="1">
    <citation type="journal article" date="2021" name="Genome Biol.">
        <title>AFLAP: assembly-free linkage analysis pipeline using k-mers from genome sequencing data.</title>
        <authorList>
            <person name="Fletcher K."/>
            <person name="Zhang L."/>
            <person name="Gil J."/>
            <person name="Han R."/>
            <person name="Cavanaugh K."/>
            <person name="Michelmore R."/>
        </authorList>
    </citation>
    <scope>NUCLEOTIDE SEQUENCE [LARGE SCALE GENOMIC DNA]</scope>
    <source>
        <strain evidence="9 10">SF5</strain>
    </source>
</reference>
<keyword evidence="5 6" id="KW-0040">ANK repeat</keyword>
<comment type="caution">
    <text evidence="9">The sequence shown here is derived from an EMBL/GenBank/DDBJ whole genome shotgun (WGS) entry which is preliminary data.</text>
</comment>
<sequence>MAEELLKCARFGDIDELKALLESVTSSNLDALVNYVQPETLNTPLHMACANGHITCVHELLHHGAKHVPNANGNLPLHWAVQNKHREIVKVLVDTVTDLDVLARNKFGRGCVTEAFQCEDTEILCELGSGCGVSGLAIYLYTNASRVVLSDLFATTVANLKYNVALNSPRLQTTQATTTTQEIQLDCCGRCGAIQRFTVENPDGKLLMCGGCKAIVYCSRACQKKAWKQHKSECQTIQSQRQANETCQRGSVHVQAIDWAHRETWSIKCEHDRYDVLIGSDLVYHQAMVPILVHVVDGMLAKTGQFLHIASQARHSLLEFEKAMTARGFLCHVDQVPEKYKTNPLRGTDAAAELFALHFNEMSDQYCIYTFTRTMEV</sequence>
<dbReference type="Pfam" id="PF01753">
    <property type="entry name" value="zf-MYND"/>
    <property type="match status" value="1"/>
</dbReference>
<dbReference type="RefSeq" id="XP_067818918.1">
    <property type="nucleotide sequence ID" value="XM_067960955.1"/>
</dbReference>
<dbReference type="Proteomes" id="UP000294530">
    <property type="component" value="Unassembled WGS sequence"/>
</dbReference>
<dbReference type="InterPro" id="IPR036770">
    <property type="entry name" value="Ankyrin_rpt-contain_sf"/>
</dbReference>
<dbReference type="InterPro" id="IPR002110">
    <property type="entry name" value="Ankyrin_rpt"/>
</dbReference>
<evidence type="ECO:0000256" key="4">
    <source>
        <dbReference type="ARBA" id="ARBA00022833"/>
    </source>
</evidence>
<dbReference type="EMBL" id="SHOA02000002">
    <property type="protein sequence ID" value="TDH69419.1"/>
    <property type="molecule type" value="Genomic_DNA"/>
</dbReference>
<dbReference type="Pfam" id="PF10294">
    <property type="entry name" value="Methyltransf_16"/>
    <property type="match status" value="2"/>
</dbReference>
<feature type="domain" description="MYND-type" evidence="8">
    <location>
        <begin position="188"/>
        <end position="234"/>
    </location>
</feature>
<keyword evidence="4" id="KW-0862">Zinc</keyword>
<dbReference type="Gene3D" id="1.25.40.20">
    <property type="entry name" value="Ankyrin repeat-containing domain"/>
    <property type="match status" value="2"/>
</dbReference>
<keyword evidence="3 7" id="KW-0863">Zinc-finger</keyword>
<evidence type="ECO:0000313" key="10">
    <source>
        <dbReference type="Proteomes" id="UP000294530"/>
    </source>
</evidence>
<dbReference type="Gene3D" id="6.10.140.2220">
    <property type="match status" value="1"/>
</dbReference>
<dbReference type="InterPro" id="IPR019410">
    <property type="entry name" value="Methyltransf_16"/>
</dbReference>
<dbReference type="KEGG" id="blac:94346626"/>
<name>A0A976IF55_BRELC</name>
<evidence type="ECO:0000256" key="5">
    <source>
        <dbReference type="ARBA" id="ARBA00023043"/>
    </source>
</evidence>
<keyword evidence="2" id="KW-0677">Repeat</keyword>